<dbReference type="EMBL" id="JBGNUJ010000011">
    <property type="protein sequence ID" value="KAL3953664.1"/>
    <property type="molecule type" value="Genomic_DNA"/>
</dbReference>
<comment type="caution">
    <text evidence="1">The sequence shown here is derived from an EMBL/GenBank/DDBJ whole genome shotgun (WGS) entry which is preliminary data.</text>
</comment>
<protein>
    <submittedName>
        <fullName evidence="1">Uncharacterized protein</fullName>
    </submittedName>
</protein>
<keyword evidence="2" id="KW-1185">Reference proteome</keyword>
<proteinExistence type="predicted"/>
<accession>A0ACC4DCV6</accession>
<dbReference type="Proteomes" id="UP001638806">
    <property type="component" value="Unassembled WGS sequence"/>
</dbReference>
<gene>
    <name evidence="1" type="ORF">ACCO45_011620</name>
</gene>
<name>A0ACC4DCV6_PURLI</name>
<reference evidence="1" key="1">
    <citation type="submission" date="2024-12" db="EMBL/GenBank/DDBJ databases">
        <title>Comparative genomics and development of molecular markers within Purpureocillium lilacinum and among Purpureocillium species.</title>
        <authorList>
            <person name="Yeh Z.-Y."/>
            <person name="Ni N.-T."/>
            <person name="Lo P.-H."/>
            <person name="Mushyakhwo K."/>
            <person name="Lin C.-F."/>
            <person name="Nai Y.-S."/>
        </authorList>
    </citation>
    <scope>NUCLEOTIDE SEQUENCE</scope>
    <source>
        <strain evidence="1">NCHU-NPUST-175</strain>
    </source>
</reference>
<organism evidence="1 2">
    <name type="scientific">Purpureocillium lilacinum</name>
    <name type="common">Paecilomyces lilacinus</name>
    <dbReference type="NCBI Taxonomy" id="33203"/>
    <lineage>
        <taxon>Eukaryota</taxon>
        <taxon>Fungi</taxon>
        <taxon>Dikarya</taxon>
        <taxon>Ascomycota</taxon>
        <taxon>Pezizomycotina</taxon>
        <taxon>Sordariomycetes</taxon>
        <taxon>Hypocreomycetidae</taxon>
        <taxon>Hypocreales</taxon>
        <taxon>Ophiocordycipitaceae</taxon>
        <taxon>Purpureocillium</taxon>
    </lineage>
</organism>
<evidence type="ECO:0000313" key="2">
    <source>
        <dbReference type="Proteomes" id="UP001638806"/>
    </source>
</evidence>
<sequence length="186" mass="19344">MAYEQSQLAPWMPQQSTANTPGTGLLAGPFHGPDGGTVDLVKSPGAVAPAPDGTRPDSTRRAVEWSARPDSACTPVTRCLPRRLRATTGQPWRGAPGGRPAAASHLTTRPNLRGLAQQPSHLTSPPAAFITGLLPLTEAPTHDALPPAPRAAPFVAADTALSDAIAPSPCRSSVEQTPACLFDPRR</sequence>
<evidence type="ECO:0000313" key="1">
    <source>
        <dbReference type="EMBL" id="KAL3953664.1"/>
    </source>
</evidence>